<keyword evidence="3" id="KW-0813">Transport</keyword>
<evidence type="ECO:0000256" key="8">
    <source>
        <dbReference type="ARBA" id="ARBA00023004"/>
    </source>
</evidence>
<dbReference type="GO" id="GO:0020037">
    <property type="term" value="F:heme binding"/>
    <property type="evidence" value="ECO:0007669"/>
    <property type="project" value="InterPro"/>
</dbReference>
<dbReference type="Pfam" id="PF02276">
    <property type="entry name" value="CytoC_RC"/>
    <property type="match status" value="1"/>
</dbReference>
<reference evidence="11" key="1">
    <citation type="journal article" date="2014" name="Int. J. Syst. Evol. Microbiol.">
        <title>Complete genome sequence of Corynebacterium casei LMG S-19264T (=DSM 44701T), isolated from a smear-ripened cheese.</title>
        <authorList>
            <consortium name="US DOE Joint Genome Institute (JGI-PGF)"/>
            <person name="Walter F."/>
            <person name="Albersmeier A."/>
            <person name="Kalinowski J."/>
            <person name="Ruckert C."/>
        </authorList>
    </citation>
    <scope>NUCLEOTIDE SEQUENCE</scope>
    <source>
        <strain evidence="11">CGMCC 1.12997</strain>
    </source>
</reference>
<organism evidence="11 12">
    <name type="scientific">Edaphobacter dinghuensis</name>
    <dbReference type="NCBI Taxonomy" id="1560005"/>
    <lineage>
        <taxon>Bacteria</taxon>
        <taxon>Pseudomonadati</taxon>
        <taxon>Acidobacteriota</taxon>
        <taxon>Terriglobia</taxon>
        <taxon>Terriglobales</taxon>
        <taxon>Acidobacteriaceae</taxon>
        <taxon>Edaphobacter</taxon>
    </lineage>
</organism>
<name>A0A917H2Q0_9BACT</name>
<evidence type="ECO:0000256" key="2">
    <source>
        <dbReference type="ARBA" id="ARBA00015978"/>
    </source>
</evidence>
<sequence>MLRTNLSSALIAASLVFSSVSLLAQASPANQMHHEMPKPTNLKVLPKNISGDDLMATMHGFTGSLGVHCTFCHEEDSKTHHPNFASDAKPEKATARIMMRMTQNINGRYLASLPDHGDMHKVTCGTCHRGNSTPKDFVAPPEKHGPPPPPPAK</sequence>
<evidence type="ECO:0000256" key="3">
    <source>
        <dbReference type="ARBA" id="ARBA00022448"/>
    </source>
</evidence>
<evidence type="ECO:0000256" key="7">
    <source>
        <dbReference type="ARBA" id="ARBA00022982"/>
    </source>
</evidence>
<dbReference type="InterPro" id="IPR036280">
    <property type="entry name" value="Multihaem_cyt_sf"/>
</dbReference>
<dbReference type="Gene3D" id="1.10.468.10">
    <property type="entry name" value="Photosynthetic Reaction Center, subunit C, domain 2"/>
    <property type="match status" value="1"/>
</dbReference>
<keyword evidence="8" id="KW-0408">Iron</keyword>
<evidence type="ECO:0000256" key="5">
    <source>
        <dbReference type="ARBA" id="ARBA00022617"/>
    </source>
</evidence>
<dbReference type="InterPro" id="IPR023119">
    <property type="entry name" value="Multihaem_cyt_PRC_cyt_su-like"/>
</dbReference>
<dbReference type="RefSeq" id="WP_188552487.1">
    <property type="nucleotide sequence ID" value="NZ_BMGT01000001.1"/>
</dbReference>
<feature type="chain" id="PRO_5038010445" description="Photosynthetic reaction center cytochrome c subunit" evidence="10">
    <location>
        <begin position="25"/>
        <end position="153"/>
    </location>
</feature>
<keyword evidence="10" id="KW-0732">Signal</keyword>
<evidence type="ECO:0000256" key="9">
    <source>
        <dbReference type="SAM" id="MobiDB-lite"/>
    </source>
</evidence>
<gene>
    <name evidence="11" type="ORF">GCM10011585_04170</name>
</gene>
<comment type="function">
    <text evidence="1">The reaction center of purple bacteria contains a tightly bound cytochrome molecule which re-reduces the photo oxidized primary electron donor.</text>
</comment>
<dbReference type="NCBIfam" id="NF033196">
    <property type="entry name" value="c_type_nonphoto"/>
    <property type="match status" value="1"/>
</dbReference>
<feature type="signal peptide" evidence="10">
    <location>
        <begin position="1"/>
        <end position="24"/>
    </location>
</feature>
<dbReference type="Proteomes" id="UP000647241">
    <property type="component" value="Unassembled WGS sequence"/>
</dbReference>
<dbReference type="InterPro" id="IPR003158">
    <property type="entry name" value="Photosyn_RC_cyt_c-su"/>
</dbReference>
<proteinExistence type="predicted"/>
<evidence type="ECO:0000313" key="12">
    <source>
        <dbReference type="Proteomes" id="UP000647241"/>
    </source>
</evidence>
<evidence type="ECO:0000256" key="1">
    <source>
        <dbReference type="ARBA" id="ARBA00003196"/>
    </source>
</evidence>
<keyword evidence="7" id="KW-0249">Electron transport</keyword>
<accession>A0A917H2Q0</accession>
<comment type="caution">
    <text evidence="11">The sequence shown here is derived from an EMBL/GenBank/DDBJ whole genome shotgun (WGS) entry which is preliminary data.</text>
</comment>
<keyword evidence="5" id="KW-0349">Heme</keyword>
<dbReference type="SUPFAM" id="SSF48695">
    <property type="entry name" value="Multiheme cytochromes"/>
    <property type="match status" value="1"/>
</dbReference>
<dbReference type="GO" id="GO:0019684">
    <property type="term" value="P:photosynthesis, light reaction"/>
    <property type="evidence" value="ECO:0007669"/>
    <property type="project" value="InterPro"/>
</dbReference>
<dbReference type="GO" id="GO:0009055">
    <property type="term" value="F:electron transfer activity"/>
    <property type="evidence" value="ECO:0007669"/>
    <property type="project" value="InterPro"/>
</dbReference>
<keyword evidence="6" id="KW-0479">Metal-binding</keyword>
<reference evidence="11" key="2">
    <citation type="submission" date="2020-09" db="EMBL/GenBank/DDBJ databases">
        <authorList>
            <person name="Sun Q."/>
            <person name="Zhou Y."/>
        </authorList>
    </citation>
    <scope>NUCLEOTIDE SEQUENCE</scope>
    <source>
        <strain evidence="11">CGMCC 1.12997</strain>
    </source>
</reference>
<keyword evidence="12" id="KW-1185">Reference proteome</keyword>
<feature type="region of interest" description="Disordered" evidence="9">
    <location>
        <begin position="131"/>
        <end position="153"/>
    </location>
</feature>
<evidence type="ECO:0000256" key="6">
    <source>
        <dbReference type="ARBA" id="ARBA00022723"/>
    </source>
</evidence>
<dbReference type="GO" id="GO:0005506">
    <property type="term" value="F:iron ion binding"/>
    <property type="evidence" value="ECO:0007669"/>
    <property type="project" value="InterPro"/>
</dbReference>
<protein>
    <recommendedName>
        <fullName evidence="2">Photosynthetic reaction center cytochrome c subunit</fullName>
    </recommendedName>
</protein>
<dbReference type="AlphaFoldDB" id="A0A917H2Q0"/>
<evidence type="ECO:0000256" key="4">
    <source>
        <dbReference type="ARBA" id="ARBA00022531"/>
    </source>
</evidence>
<evidence type="ECO:0000256" key="10">
    <source>
        <dbReference type="SAM" id="SignalP"/>
    </source>
</evidence>
<dbReference type="EMBL" id="BMGT01000001">
    <property type="protein sequence ID" value="GGG65623.1"/>
    <property type="molecule type" value="Genomic_DNA"/>
</dbReference>
<keyword evidence="4" id="KW-0602">Photosynthesis</keyword>
<dbReference type="GO" id="GO:0030077">
    <property type="term" value="C:plasma membrane light-harvesting complex"/>
    <property type="evidence" value="ECO:0007669"/>
    <property type="project" value="InterPro"/>
</dbReference>
<evidence type="ECO:0000313" key="11">
    <source>
        <dbReference type="EMBL" id="GGG65623.1"/>
    </source>
</evidence>